<proteinExistence type="inferred from homology"/>
<evidence type="ECO:0000256" key="1">
    <source>
        <dbReference type="ARBA" id="ARBA00008239"/>
    </source>
</evidence>
<dbReference type="Proteomes" id="UP001152561">
    <property type="component" value="Unassembled WGS sequence"/>
</dbReference>
<keyword evidence="3" id="KW-0067">ATP-binding</keyword>
<dbReference type="GO" id="GO:0005524">
    <property type="term" value="F:ATP binding"/>
    <property type="evidence" value="ECO:0007669"/>
    <property type="project" value="UniProtKB-KW"/>
</dbReference>
<reference evidence="7" key="1">
    <citation type="journal article" date="2023" name="Proc. Natl. Acad. Sci. U.S.A.">
        <title>Genomic and structural basis for evolution of tropane alkaloid biosynthesis.</title>
        <authorList>
            <person name="Wanga Y.-J."/>
            <person name="Taina T."/>
            <person name="Yua J.-Y."/>
            <person name="Lia J."/>
            <person name="Xua B."/>
            <person name="Chenc J."/>
            <person name="D'Auriad J.C."/>
            <person name="Huanga J.-P."/>
            <person name="Huanga S.-X."/>
        </authorList>
    </citation>
    <scope>NUCLEOTIDE SEQUENCE [LARGE SCALE GENOMIC DNA]</scope>
    <source>
        <strain evidence="7">cv. KIB-2019</strain>
    </source>
</reference>
<dbReference type="Pfam" id="PF00725">
    <property type="entry name" value="3HCDH"/>
    <property type="match status" value="1"/>
</dbReference>
<dbReference type="PANTHER" id="PTHR11528">
    <property type="entry name" value="HEAT SHOCK PROTEIN 90 FAMILY MEMBER"/>
    <property type="match status" value="1"/>
</dbReference>
<sequence>MEDTETFAFKAEINQLLSLIINTFDSNRETFLRELISNSSDALDKILFESLIDKSKLEAQPELFIHIIPDKTNNTLTIIDSGIGMTKVEIVNNLGIIARSGTKEFIKTLATGVDVSMIGQFDLAGYGVAAASGKQYASAFPDRTFKSPLLDLLVKSGRNGKNNGKRYYIYKKGEKPKSGPSVLPIVEESRRLTNIMPGGKTISVTDQEIVEMILFPVVNCGIKNDCDTKLALLSEYVDKGDPSVRIGVIMGLGLTYAGAQNEQIRSILTAILGDNKGPAILGIARVAMSEELGFEMTIRSLEHLLQYGEQNIIRAVLLALGLLCISNPKVNVMDTLSRLSHDSNTEVAMTATFPWD</sequence>
<dbReference type="SUPFAM" id="SSF48371">
    <property type="entry name" value="ARM repeat"/>
    <property type="match status" value="1"/>
</dbReference>
<dbReference type="InterPro" id="IPR006108">
    <property type="entry name" value="3HC_DH_C"/>
</dbReference>
<organism evidence="6 7">
    <name type="scientific">Anisodus acutangulus</name>
    <dbReference type="NCBI Taxonomy" id="402998"/>
    <lineage>
        <taxon>Eukaryota</taxon>
        <taxon>Viridiplantae</taxon>
        <taxon>Streptophyta</taxon>
        <taxon>Embryophyta</taxon>
        <taxon>Tracheophyta</taxon>
        <taxon>Spermatophyta</taxon>
        <taxon>Magnoliopsida</taxon>
        <taxon>eudicotyledons</taxon>
        <taxon>Gunneridae</taxon>
        <taxon>Pentapetalae</taxon>
        <taxon>asterids</taxon>
        <taxon>lamiids</taxon>
        <taxon>Solanales</taxon>
        <taxon>Solanaceae</taxon>
        <taxon>Solanoideae</taxon>
        <taxon>Hyoscyameae</taxon>
        <taxon>Anisodus</taxon>
    </lineage>
</organism>
<dbReference type="InterPro" id="IPR011989">
    <property type="entry name" value="ARM-like"/>
</dbReference>
<evidence type="ECO:0000256" key="3">
    <source>
        <dbReference type="ARBA" id="ARBA00022840"/>
    </source>
</evidence>
<dbReference type="EMBL" id="JAJAGQ010000009">
    <property type="protein sequence ID" value="KAJ8552975.1"/>
    <property type="molecule type" value="Genomic_DNA"/>
</dbReference>
<dbReference type="GO" id="GO:0051082">
    <property type="term" value="F:unfolded protein binding"/>
    <property type="evidence" value="ECO:0007669"/>
    <property type="project" value="InterPro"/>
</dbReference>
<protein>
    <recommendedName>
        <fullName evidence="5">3-hydroxyacyl-CoA dehydrogenase C-terminal domain-containing protein</fullName>
    </recommendedName>
</protein>
<accession>A0A9Q1M6A6</accession>
<keyword evidence="2" id="KW-0547">Nucleotide-binding</keyword>
<evidence type="ECO:0000259" key="5">
    <source>
        <dbReference type="Pfam" id="PF00725"/>
    </source>
</evidence>
<dbReference type="OrthoDB" id="1304221at2759"/>
<evidence type="ECO:0000256" key="4">
    <source>
        <dbReference type="ARBA" id="ARBA00023186"/>
    </source>
</evidence>
<keyword evidence="4" id="KW-0143">Chaperone</keyword>
<dbReference type="Gene3D" id="3.30.565.10">
    <property type="entry name" value="Histidine kinase-like ATPase, C-terminal domain"/>
    <property type="match status" value="1"/>
</dbReference>
<feature type="domain" description="3-hydroxyacyl-CoA dehydrogenase C-terminal" evidence="5">
    <location>
        <begin position="110"/>
        <end position="170"/>
    </location>
</feature>
<evidence type="ECO:0000313" key="6">
    <source>
        <dbReference type="EMBL" id="KAJ8552975.1"/>
    </source>
</evidence>
<dbReference type="PRINTS" id="PR00775">
    <property type="entry name" value="HEATSHOCK90"/>
</dbReference>
<dbReference type="SUPFAM" id="SSF55874">
    <property type="entry name" value="ATPase domain of HSP90 chaperone/DNA topoisomerase II/histidine kinase"/>
    <property type="match status" value="1"/>
</dbReference>
<dbReference type="Gene3D" id="1.25.10.10">
    <property type="entry name" value="Leucine-rich Repeat Variant"/>
    <property type="match status" value="2"/>
</dbReference>
<dbReference type="GO" id="GO:0140662">
    <property type="term" value="F:ATP-dependent protein folding chaperone"/>
    <property type="evidence" value="ECO:0007669"/>
    <property type="project" value="InterPro"/>
</dbReference>
<dbReference type="InterPro" id="IPR001404">
    <property type="entry name" value="Hsp90_fam"/>
</dbReference>
<dbReference type="InterPro" id="IPR020575">
    <property type="entry name" value="Hsp90_N"/>
</dbReference>
<evidence type="ECO:0000256" key="2">
    <source>
        <dbReference type="ARBA" id="ARBA00022741"/>
    </source>
</evidence>
<name>A0A9Q1M6A6_9SOLA</name>
<comment type="similarity">
    <text evidence="1">Belongs to the heat shock protein 90 family.</text>
</comment>
<dbReference type="AlphaFoldDB" id="A0A9Q1M6A6"/>
<evidence type="ECO:0000313" key="7">
    <source>
        <dbReference type="Proteomes" id="UP001152561"/>
    </source>
</evidence>
<dbReference type="GO" id="GO:0016887">
    <property type="term" value="F:ATP hydrolysis activity"/>
    <property type="evidence" value="ECO:0007669"/>
    <property type="project" value="InterPro"/>
</dbReference>
<dbReference type="InterPro" id="IPR008927">
    <property type="entry name" value="6-PGluconate_DH-like_C_sf"/>
</dbReference>
<dbReference type="SUPFAM" id="SSF48179">
    <property type="entry name" value="6-phosphogluconate dehydrogenase C-terminal domain-like"/>
    <property type="match status" value="1"/>
</dbReference>
<dbReference type="InterPro" id="IPR016024">
    <property type="entry name" value="ARM-type_fold"/>
</dbReference>
<dbReference type="InterPro" id="IPR036890">
    <property type="entry name" value="HATPase_C_sf"/>
</dbReference>
<gene>
    <name evidence="6" type="ORF">K7X08_020368</name>
</gene>
<dbReference type="GO" id="GO:0006631">
    <property type="term" value="P:fatty acid metabolic process"/>
    <property type="evidence" value="ECO:0007669"/>
    <property type="project" value="InterPro"/>
</dbReference>
<comment type="caution">
    <text evidence="6">The sequence shown here is derived from an EMBL/GenBank/DDBJ whole genome shotgun (WGS) entry which is preliminary data.</text>
</comment>
<keyword evidence="7" id="KW-1185">Reference proteome</keyword>
<dbReference type="GO" id="GO:0016616">
    <property type="term" value="F:oxidoreductase activity, acting on the CH-OH group of donors, NAD or NADP as acceptor"/>
    <property type="evidence" value="ECO:0007669"/>
    <property type="project" value="InterPro"/>
</dbReference>